<organism evidence="2 3">
    <name type="scientific">Zizania palustris</name>
    <name type="common">Northern wild rice</name>
    <dbReference type="NCBI Taxonomy" id="103762"/>
    <lineage>
        <taxon>Eukaryota</taxon>
        <taxon>Viridiplantae</taxon>
        <taxon>Streptophyta</taxon>
        <taxon>Embryophyta</taxon>
        <taxon>Tracheophyta</taxon>
        <taxon>Spermatophyta</taxon>
        <taxon>Magnoliopsida</taxon>
        <taxon>Liliopsida</taxon>
        <taxon>Poales</taxon>
        <taxon>Poaceae</taxon>
        <taxon>BOP clade</taxon>
        <taxon>Oryzoideae</taxon>
        <taxon>Oryzeae</taxon>
        <taxon>Zizaniinae</taxon>
        <taxon>Zizania</taxon>
    </lineage>
</organism>
<evidence type="ECO:0000313" key="2">
    <source>
        <dbReference type="EMBL" id="KAG8055826.1"/>
    </source>
</evidence>
<proteinExistence type="predicted"/>
<evidence type="ECO:0000313" key="3">
    <source>
        <dbReference type="Proteomes" id="UP000729402"/>
    </source>
</evidence>
<sequence>MLAADEVDEGEDPGFVAVGVAAAAGDDEPVERGRLGVQRELTAHGAVHPPPLAVLRQQRAKHLEVPPSRPPDSDCKRSRFGATTKVDFDNCNCTLAVARQMSYFCPVLLLLRLP</sequence>
<accession>A0A8J5RL62</accession>
<comment type="caution">
    <text evidence="2">The sequence shown here is derived from an EMBL/GenBank/DDBJ whole genome shotgun (WGS) entry which is preliminary data.</text>
</comment>
<dbReference type="AlphaFoldDB" id="A0A8J5RL62"/>
<protein>
    <submittedName>
        <fullName evidence="2">Uncharacterized protein</fullName>
    </submittedName>
</protein>
<gene>
    <name evidence="2" type="ORF">GUJ93_ZPchr0001g30029</name>
</gene>
<name>A0A8J5RL62_ZIZPA</name>
<feature type="region of interest" description="Disordered" evidence="1">
    <location>
        <begin position="59"/>
        <end position="79"/>
    </location>
</feature>
<reference evidence="2" key="2">
    <citation type="submission" date="2021-02" db="EMBL/GenBank/DDBJ databases">
        <authorList>
            <person name="Kimball J.A."/>
            <person name="Haas M.W."/>
            <person name="Macchietto M."/>
            <person name="Kono T."/>
            <person name="Duquette J."/>
            <person name="Shao M."/>
        </authorList>
    </citation>
    <scope>NUCLEOTIDE SEQUENCE</scope>
    <source>
        <tissue evidence="2">Fresh leaf tissue</tissue>
    </source>
</reference>
<keyword evidence="3" id="KW-1185">Reference proteome</keyword>
<dbReference type="Proteomes" id="UP000729402">
    <property type="component" value="Unassembled WGS sequence"/>
</dbReference>
<evidence type="ECO:0000256" key="1">
    <source>
        <dbReference type="SAM" id="MobiDB-lite"/>
    </source>
</evidence>
<reference evidence="2" key="1">
    <citation type="journal article" date="2021" name="bioRxiv">
        <title>Whole Genome Assembly and Annotation of Northern Wild Rice, Zizania palustris L., Supports a Whole Genome Duplication in the Zizania Genus.</title>
        <authorList>
            <person name="Haas M."/>
            <person name="Kono T."/>
            <person name="Macchietto M."/>
            <person name="Millas R."/>
            <person name="McGilp L."/>
            <person name="Shao M."/>
            <person name="Duquette J."/>
            <person name="Hirsch C.N."/>
            <person name="Kimball J."/>
        </authorList>
    </citation>
    <scope>NUCLEOTIDE SEQUENCE</scope>
    <source>
        <tissue evidence="2">Fresh leaf tissue</tissue>
    </source>
</reference>
<dbReference type="EMBL" id="JAAALK010000288">
    <property type="protein sequence ID" value="KAG8055826.1"/>
    <property type="molecule type" value="Genomic_DNA"/>
</dbReference>